<sequence>MLTRLFPSQAFPAFGTFCIERAKALAVHADVRVMVPTPYYPKWLPGKEDWKKWTRVERQGTVEGNIRATYPRYASVPGTATWLQGVTMARSAHHDLESNYDGWRPDVIDGHFAFPDGYAATRLGRAIGAPVVVTCHGSDLRQYPDIPVAGAMTRWTLRHADRVISVSSDLMRRSIELGCSTERAVFLTNGVDPTKFSVRSQSECRTRLGLPLDRKIGVYVGFLIDRKDQSLILHALVEIRQQGEQVPLIVLVGDGPNRQRLESEVVALGLQNDVILTGQRRHDEVAFWMGAADWLLLSSSSEGWATVYFEAMACGRPVLTSNVSSAKDAINQPAYGSVVEPRTAAAFAAAMQAAAQTTYDENAIRHYAEQNSWEQWADNAMQLFASLVKR</sequence>
<dbReference type="PANTHER" id="PTHR45947">
    <property type="entry name" value="SULFOQUINOVOSYL TRANSFERASE SQD2"/>
    <property type="match status" value="1"/>
</dbReference>
<evidence type="ECO:0000313" key="3">
    <source>
        <dbReference type="EMBL" id="AJP48826.1"/>
    </source>
</evidence>
<dbReference type="Proteomes" id="UP000061603">
    <property type="component" value="Chromosome"/>
</dbReference>
<evidence type="ECO:0000313" key="4">
    <source>
        <dbReference type="Proteomes" id="UP000061603"/>
    </source>
</evidence>
<dbReference type="GO" id="GO:0016757">
    <property type="term" value="F:glycosyltransferase activity"/>
    <property type="evidence" value="ECO:0007669"/>
    <property type="project" value="InterPro"/>
</dbReference>
<gene>
    <name evidence="3" type="ORF">PG1C_11100</name>
</gene>
<keyword evidence="4" id="KW-1185">Reference proteome</keyword>
<dbReference type="STRING" id="1565605.PG1C_11100"/>
<evidence type="ECO:0008006" key="5">
    <source>
        <dbReference type="Google" id="ProtNLM"/>
    </source>
</evidence>
<dbReference type="Gene3D" id="3.40.50.2000">
    <property type="entry name" value="Glycogen Phosphorylase B"/>
    <property type="match status" value="2"/>
</dbReference>
<dbReference type="AlphaFoldDB" id="A0A0C5JN65"/>
<dbReference type="SUPFAM" id="SSF53756">
    <property type="entry name" value="UDP-Glycosyltransferase/glycogen phosphorylase"/>
    <property type="match status" value="1"/>
</dbReference>
<dbReference type="RefSeq" id="WP_202634870.1">
    <property type="nucleotide sequence ID" value="NZ_CP010554.1"/>
</dbReference>
<dbReference type="Pfam" id="PF13439">
    <property type="entry name" value="Glyco_transf_4"/>
    <property type="match status" value="1"/>
</dbReference>
<organism evidence="3 4">
    <name type="scientific">Rugosibacter aromaticivorans</name>
    <dbReference type="NCBI Taxonomy" id="1565605"/>
    <lineage>
        <taxon>Bacteria</taxon>
        <taxon>Pseudomonadati</taxon>
        <taxon>Pseudomonadota</taxon>
        <taxon>Betaproteobacteria</taxon>
        <taxon>Nitrosomonadales</taxon>
        <taxon>Sterolibacteriaceae</taxon>
        <taxon>Rugosibacter</taxon>
    </lineage>
</organism>
<dbReference type="InterPro" id="IPR001296">
    <property type="entry name" value="Glyco_trans_1"/>
</dbReference>
<feature type="domain" description="Glycosyl transferase family 1" evidence="1">
    <location>
        <begin position="204"/>
        <end position="368"/>
    </location>
</feature>
<dbReference type="HOGENOM" id="CLU_009583_2_4_4"/>
<dbReference type="Pfam" id="PF00534">
    <property type="entry name" value="Glycos_transf_1"/>
    <property type="match status" value="1"/>
</dbReference>
<dbReference type="PANTHER" id="PTHR45947:SF15">
    <property type="entry name" value="TEICHURONIC ACID BIOSYNTHESIS GLYCOSYLTRANSFERASE TUAC-RELATED"/>
    <property type="match status" value="1"/>
</dbReference>
<dbReference type="KEGG" id="rbu:PG1C_11100"/>
<dbReference type="InterPro" id="IPR028098">
    <property type="entry name" value="Glyco_trans_4-like_N"/>
</dbReference>
<dbReference type="EMBL" id="CP010554">
    <property type="protein sequence ID" value="AJP48826.1"/>
    <property type="molecule type" value="Genomic_DNA"/>
</dbReference>
<feature type="domain" description="Glycosyltransferase subfamily 4-like N-terminal" evidence="2">
    <location>
        <begin position="73"/>
        <end position="194"/>
    </location>
</feature>
<evidence type="ECO:0000259" key="1">
    <source>
        <dbReference type="Pfam" id="PF00534"/>
    </source>
</evidence>
<evidence type="ECO:0000259" key="2">
    <source>
        <dbReference type="Pfam" id="PF13439"/>
    </source>
</evidence>
<name>A0A0C5JN65_9PROT</name>
<dbReference type="InterPro" id="IPR050194">
    <property type="entry name" value="Glycosyltransferase_grp1"/>
</dbReference>
<protein>
    <recommendedName>
        <fullName evidence="5">Glycosyl transferase family 1</fullName>
    </recommendedName>
</protein>
<proteinExistence type="predicted"/>
<accession>A0A0C5JN65</accession>
<reference evidence="3 4" key="1">
    <citation type="journal article" date="2015" name="Genome Announc.">
        <title>Complete Genome Sequence of a Novel Bacterium within the Family Rhodocyclaceae That Degrades Polycyclic Aromatic Hydrocarbons.</title>
        <authorList>
            <person name="Singleton D.R."/>
            <person name="Dickey A.N."/>
            <person name="Scholl E.H."/>
            <person name="Wright F.A."/>
            <person name="Aitken M.D."/>
        </authorList>
    </citation>
    <scope>NUCLEOTIDE SEQUENCE [LARGE SCALE GENOMIC DNA]</scope>
    <source>
        <strain evidence="4">PG1-Ca6</strain>
    </source>
</reference>